<sequence>MGQGMGRVIQNQSFGPKNGLEEQILWTKQGKLWPYPINNEHKLGEEENVGFQDHIFLERFLAKAKLPKTGPVAHLWN</sequence>
<dbReference type="Proteomes" id="UP000298663">
    <property type="component" value="Unassembled WGS sequence"/>
</dbReference>
<keyword evidence="6" id="KW-0687">Ribonucleoprotein</keyword>
<comment type="similarity">
    <text evidence="2">Belongs to the mitochondrion-specific ribosomal protein mS31 family.</text>
</comment>
<dbReference type="Pfam" id="PF15433">
    <property type="entry name" value="MRP-S31"/>
    <property type="match status" value="1"/>
</dbReference>
<dbReference type="STRING" id="34508.A0A4U5M5T2"/>
<dbReference type="GO" id="GO:0005763">
    <property type="term" value="C:mitochondrial small ribosomal subunit"/>
    <property type="evidence" value="ECO:0007669"/>
    <property type="project" value="InterPro"/>
</dbReference>
<reference evidence="9 10" key="1">
    <citation type="journal article" date="2015" name="Genome Biol.">
        <title>Comparative genomics of Steinernema reveals deeply conserved gene regulatory networks.</title>
        <authorList>
            <person name="Dillman A.R."/>
            <person name="Macchietto M."/>
            <person name="Porter C.F."/>
            <person name="Rogers A."/>
            <person name="Williams B."/>
            <person name="Antoshechkin I."/>
            <person name="Lee M.M."/>
            <person name="Goodwin Z."/>
            <person name="Lu X."/>
            <person name="Lewis E.E."/>
            <person name="Goodrich-Blair H."/>
            <person name="Stock S.P."/>
            <person name="Adams B.J."/>
            <person name="Sternberg P.W."/>
            <person name="Mortazavi A."/>
        </authorList>
    </citation>
    <scope>NUCLEOTIDE SEQUENCE [LARGE SCALE GENOMIC DNA]</scope>
    <source>
        <strain evidence="9 10">ALL</strain>
    </source>
</reference>
<keyword evidence="4" id="KW-0689">Ribosomal protein</keyword>
<evidence type="ECO:0000256" key="7">
    <source>
        <dbReference type="ARBA" id="ARBA00035133"/>
    </source>
</evidence>
<evidence type="ECO:0000313" key="10">
    <source>
        <dbReference type="Proteomes" id="UP000298663"/>
    </source>
</evidence>
<evidence type="ECO:0000256" key="8">
    <source>
        <dbReference type="ARBA" id="ARBA00035363"/>
    </source>
</evidence>
<comment type="caution">
    <text evidence="9">The sequence shown here is derived from an EMBL/GenBank/DDBJ whole genome shotgun (WGS) entry which is preliminary data.</text>
</comment>
<accession>A0A4U5M5T2</accession>
<dbReference type="AlphaFoldDB" id="A0A4U5M5T2"/>
<evidence type="ECO:0000256" key="3">
    <source>
        <dbReference type="ARBA" id="ARBA00022946"/>
    </source>
</evidence>
<comment type="subcellular location">
    <subcellularLocation>
        <location evidence="1">Mitochondrion</location>
    </subcellularLocation>
</comment>
<dbReference type="PANTHER" id="PTHR13231">
    <property type="entry name" value="MITOCHONDRIAL RIBOSOMAL PROTEIN S31"/>
    <property type="match status" value="1"/>
</dbReference>
<evidence type="ECO:0000256" key="1">
    <source>
        <dbReference type="ARBA" id="ARBA00004173"/>
    </source>
</evidence>
<evidence type="ECO:0000256" key="4">
    <source>
        <dbReference type="ARBA" id="ARBA00022980"/>
    </source>
</evidence>
<gene>
    <name evidence="9" type="ORF">L596_024753</name>
</gene>
<name>A0A4U5M5T2_STECR</name>
<organism evidence="9 10">
    <name type="scientific">Steinernema carpocapsae</name>
    <name type="common">Entomopathogenic nematode</name>
    <dbReference type="NCBI Taxonomy" id="34508"/>
    <lineage>
        <taxon>Eukaryota</taxon>
        <taxon>Metazoa</taxon>
        <taxon>Ecdysozoa</taxon>
        <taxon>Nematoda</taxon>
        <taxon>Chromadorea</taxon>
        <taxon>Rhabditida</taxon>
        <taxon>Tylenchina</taxon>
        <taxon>Panagrolaimomorpha</taxon>
        <taxon>Strongyloidoidea</taxon>
        <taxon>Steinernematidae</taxon>
        <taxon>Steinernema</taxon>
    </lineage>
</organism>
<reference evidence="9 10" key="2">
    <citation type="journal article" date="2019" name="G3 (Bethesda)">
        <title>Hybrid Assembly of the Genome of the Entomopathogenic Nematode Steinernema carpocapsae Identifies the X-Chromosome.</title>
        <authorList>
            <person name="Serra L."/>
            <person name="Macchietto M."/>
            <person name="Macias-Munoz A."/>
            <person name="McGill C.J."/>
            <person name="Rodriguez I.M."/>
            <person name="Rodriguez B."/>
            <person name="Murad R."/>
            <person name="Mortazavi A."/>
        </authorList>
    </citation>
    <scope>NUCLEOTIDE SEQUENCE [LARGE SCALE GENOMIC DNA]</scope>
    <source>
        <strain evidence="9 10">ALL</strain>
    </source>
</reference>
<keyword evidence="10" id="KW-1185">Reference proteome</keyword>
<dbReference type="PANTHER" id="PTHR13231:SF3">
    <property type="entry name" value="SMALL RIBOSOMAL SUBUNIT PROTEIN MS31"/>
    <property type="match status" value="1"/>
</dbReference>
<proteinExistence type="inferred from homology"/>
<evidence type="ECO:0000256" key="5">
    <source>
        <dbReference type="ARBA" id="ARBA00023128"/>
    </source>
</evidence>
<evidence type="ECO:0000256" key="6">
    <source>
        <dbReference type="ARBA" id="ARBA00023274"/>
    </source>
</evidence>
<keyword evidence="3" id="KW-0809">Transit peptide</keyword>
<evidence type="ECO:0000313" key="9">
    <source>
        <dbReference type="EMBL" id="TKR64172.1"/>
    </source>
</evidence>
<dbReference type="GO" id="GO:0003735">
    <property type="term" value="F:structural constituent of ribosome"/>
    <property type="evidence" value="ECO:0007669"/>
    <property type="project" value="InterPro"/>
</dbReference>
<dbReference type="InterPro" id="IPR026299">
    <property type="entry name" value="MRP-S31"/>
</dbReference>
<keyword evidence="5" id="KW-0496">Mitochondrion</keyword>
<dbReference type="OrthoDB" id="5989925at2759"/>
<protein>
    <recommendedName>
        <fullName evidence="7">Small ribosomal subunit protein mS31</fullName>
    </recommendedName>
    <alternativeName>
        <fullName evidence="8">28S ribosomal protein S31, mitochondrial</fullName>
    </alternativeName>
</protein>
<dbReference type="EMBL" id="AZBU02000009">
    <property type="protein sequence ID" value="TKR64172.1"/>
    <property type="molecule type" value="Genomic_DNA"/>
</dbReference>
<evidence type="ECO:0000256" key="2">
    <source>
        <dbReference type="ARBA" id="ARBA00011057"/>
    </source>
</evidence>